<evidence type="ECO:0000256" key="1">
    <source>
        <dbReference type="ARBA" id="ARBA00009619"/>
    </source>
</evidence>
<proteinExistence type="inferred from homology"/>
<comment type="similarity">
    <text evidence="1">Belongs to the CFAP298 family.</text>
</comment>
<gene>
    <name evidence="2" type="primary">cfap298-a</name>
    <name evidence="2" type="ORF">CDAR_215381</name>
</gene>
<evidence type="ECO:0000313" key="2">
    <source>
        <dbReference type="EMBL" id="GIY53678.1"/>
    </source>
</evidence>
<dbReference type="PANTHER" id="PTHR13238:SF0">
    <property type="entry name" value="CILIA- AND FLAGELLA-ASSOCIATED PROTEIN 298"/>
    <property type="match status" value="1"/>
</dbReference>
<evidence type="ECO:0000313" key="3">
    <source>
        <dbReference type="Proteomes" id="UP001054837"/>
    </source>
</evidence>
<dbReference type="Proteomes" id="UP001054837">
    <property type="component" value="Unassembled WGS sequence"/>
</dbReference>
<keyword evidence="2" id="KW-0282">Flagellum</keyword>
<protein>
    <submittedName>
        <fullName evidence="2">Cilia- and flagella-associated protein 298-A</fullName>
    </submittedName>
</protein>
<organism evidence="2 3">
    <name type="scientific">Caerostris darwini</name>
    <dbReference type="NCBI Taxonomy" id="1538125"/>
    <lineage>
        <taxon>Eukaryota</taxon>
        <taxon>Metazoa</taxon>
        <taxon>Ecdysozoa</taxon>
        <taxon>Arthropoda</taxon>
        <taxon>Chelicerata</taxon>
        <taxon>Arachnida</taxon>
        <taxon>Araneae</taxon>
        <taxon>Araneomorphae</taxon>
        <taxon>Entelegynae</taxon>
        <taxon>Araneoidea</taxon>
        <taxon>Araneidae</taxon>
        <taxon>Caerostris</taxon>
    </lineage>
</organism>
<keyword evidence="3" id="KW-1185">Reference proteome</keyword>
<accession>A0AAV4U792</accession>
<dbReference type="InterPro" id="IPR021298">
    <property type="entry name" value="CFAP298"/>
</dbReference>
<sequence length="288" mass="32785">MVKLHVKKADQSLFWFETQTSINVGDLLKTLVEIYNAKLKIERLSYEIEELSKHGVSFPTNMQGLTEQQISDLVLKDDWAQKNLSPSDYVINKDPMGKRNGLAPLPKYAEVLTKTTAEAKARVSQKMIEAGVCLTPDVIKDTLEVLRGAVSICYPMGLPSYEIIKLELEGKEELFGTQAGTEILDVDKCDLWWASKKLDNNKVLSDYVGKNEKSKIIVKLHKKGYGAPVKEPIMSEQQKKDLMMAEYHRQEELKKLEFDDDDSHLDSQWADSNRLKKSFLGLNTIKFK</sequence>
<keyword evidence="2" id="KW-0966">Cell projection</keyword>
<dbReference type="Pfam" id="PF11069">
    <property type="entry name" value="CFAP298"/>
    <property type="match status" value="1"/>
</dbReference>
<dbReference type="EMBL" id="BPLQ01010792">
    <property type="protein sequence ID" value="GIY53678.1"/>
    <property type="molecule type" value="Genomic_DNA"/>
</dbReference>
<dbReference type="GO" id="GO:0003352">
    <property type="term" value="P:regulation of cilium movement"/>
    <property type="evidence" value="ECO:0007669"/>
    <property type="project" value="InterPro"/>
</dbReference>
<reference evidence="2 3" key="1">
    <citation type="submission" date="2021-06" db="EMBL/GenBank/DDBJ databases">
        <title>Caerostris darwini draft genome.</title>
        <authorList>
            <person name="Kono N."/>
            <person name="Arakawa K."/>
        </authorList>
    </citation>
    <scope>NUCLEOTIDE SEQUENCE [LARGE SCALE GENOMIC DNA]</scope>
</reference>
<comment type="caution">
    <text evidence="2">The sequence shown here is derived from an EMBL/GenBank/DDBJ whole genome shotgun (WGS) entry which is preliminary data.</text>
</comment>
<dbReference type="AlphaFoldDB" id="A0AAV4U792"/>
<name>A0AAV4U792_9ARAC</name>
<dbReference type="PANTHER" id="PTHR13238">
    <property type="entry name" value="PROTEIN C21ORF59"/>
    <property type="match status" value="1"/>
</dbReference>
<keyword evidence="2" id="KW-0969">Cilium</keyword>